<protein>
    <recommendedName>
        <fullName evidence="10">(2E,6E)-farnesyl diphosphate synthase</fullName>
    </recommendedName>
    <alternativeName>
        <fullName evidence="9">Dimethylallyltranstransferase</fullName>
    </alternativeName>
    <alternativeName>
        <fullName evidence="8">Farnesyl diphosphate synthase</fullName>
    </alternativeName>
    <alternativeName>
        <fullName evidence="7">Geranyltranstransferase</fullName>
    </alternativeName>
</protein>
<dbReference type="SUPFAM" id="SSF48576">
    <property type="entry name" value="Terpenoid synthases"/>
    <property type="match status" value="1"/>
</dbReference>
<accession>A0A401TLF0</accession>
<keyword evidence="4" id="KW-0808">Transferase</keyword>
<dbReference type="GO" id="GO:0005737">
    <property type="term" value="C:cytoplasm"/>
    <property type="evidence" value="ECO:0007669"/>
    <property type="project" value="TreeGrafter"/>
</dbReference>
<name>A0A401TLF0_CHIPU</name>
<comment type="cofactor">
    <cofactor evidence="1">
        <name>Mg(2+)</name>
        <dbReference type="ChEBI" id="CHEBI:18420"/>
    </cofactor>
</comment>
<dbReference type="GO" id="GO:0004337">
    <property type="term" value="F:(2E,6E)-farnesyl diphosphate synthase activity"/>
    <property type="evidence" value="ECO:0007669"/>
    <property type="project" value="TreeGrafter"/>
</dbReference>
<keyword evidence="5" id="KW-0479">Metal-binding</keyword>
<dbReference type="PANTHER" id="PTHR11525:SF0">
    <property type="entry name" value="FARNESYL PYROPHOSPHATE SYNTHASE"/>
    <property type="match status" value="1"/>
</dbReference>
<dbReference type="GO" id="GO:0045337">
    <property type="term" value="P:farnesyl diphosphate biosynthetic process"/>
    <property type="evidence" value="ECO:0007669"/>
    <property type="project" value="TreeGrafter"/>
</dbReference>
<gene>
    <name evidence="11" type="ORF">chiPu_0027357</name>
</gene>
<evidence type="ECO:0000313" key="11">
    <source>
        <dbReference type="EMBL" id="GCC43454.1"/>
    </source>
</evidence>
<evidence type="ECO:0000256" key="6">
    <source>
        <dbReference type="ARBA" id="ARBA00022842"/>
    </source>
</evidence>
<comment type="caution">
    <text evidence="11">The sequence shown here is derived from an EMBL/GenBank/DDBJ whole genome shotgun (WGS) entry which is preliminary data.</text>
</comment>
<evidence type="ECO:0000256" key="5">
    <source>
        <dbReference type="ARBA" id="ARBA00022723"/>
    </source>
</evidence>
<keyword evidence="12" id="KW-1185">Reference proteome</keyword>
<evidence type="ECO:0000256" key="3">
    <source>
        <dbReference type="ARBA" id="ARBA00005035"/>
    </source>
</evidence>
<evidence type="ECO:0000256" key="8">
    <source>
        <dbReference type="ARBA" id="ARBA00032424"/>
    </source>
</evidence>
<organism evidence="11 12">
    <name type="scientific">Chiloscyllium punctatum</name>
    <name type="common">Brownbanded bambooshark</name>
    <name type="synonym">Hemiscyllium punctatum</name>
    <dbReference type="NCBI Taxonomy" id="137246"/>
    <lineage>
        <taxon>Eukaryota</taxon>
        <taxon>Metazoa</taxon>
        <taxon>Chordata</taxon>
        <taxon>Craniata</taxon>
        <taxon>Vertebrata</taxon>
        <taxon>Chondrichthyes</taxon>
        <taxon>Elasmobranchii</taxon>
        <taxon>Galeomorphii</taxon>
        <taxon>Galeoidea</taxon>
        <taxon>Orectolobiformes</taxon>
        <taxon>Hemiscylliidae</taxon>
        <taxon>Chiloscyllium</taxon>
    </lineage>
</organism>
<comment type="pathway">
    <text evidence="3">Isoprenoid biosynthesis; farnesyl diphosphate biosynthesis; farnesyl diphosphate from geranyl diphosphate and isopentenyl diphosphate: step 1/1.</text>
</comment>
<dbReference type="InterPro" id="IPR008949">
    <property type="entry name" value="Isoprenoid_synthase_dom_sf"/>
</dbReference>
<proteinExistence type="predicted"/>
<comment type="pathway">
    <text evidence="2">Isoprenoid biosynthesis; geranyl diphosphate biosynthesis; geranyl diphosphate from dimethylallyl diphosphate and isopentenyl diphosphate: step 1/1.</text>
</comment>
<dbReference type="Gene3D" id="1.10.600.10">
    <property type="entry name" value="Farnesyl Diphosphate Synthase"/>
    <property type="match status" value="1"/>
</dbReference>
<dbReference type="InterPro" id="IPR039702">
    <property type="entry name" value="FPS1-like"/>
</dbReference>
<reference evidence="11 12" key="1">
    <citation type="journal article" date="2018" name="Nat. Ecol. Evol.">
        <title>Shark genomes provide insights into elasmobranch evolution and the origin of vertebrates.</title>
        <authorList>
            <person name="Hara Y"/>
            <person name="Yamaguchi K"/>
            <person name="Onimaru K"/>
            <person name="Kadota M"/>
            <person name="Koyanagi M"/>
            <person name="Keeley SD"/>
            <person name="Tatsumi K"/>
            <person name="Tanaka K"/>
            <person name="Motone F"/>
            <person name="Kageyama Y"/>
            <person name="Nozu R"/>
            <person name="Adachi N"/>
            <person name="Nishimura O"/>
            <person name="Nakagawa R"/>
            <person name="Tanegashima C"/>
            <person name="Kiyatake I"/>
            <person name="Matsumoto R"/>
            <person name="Murakumo K"/>
            <person name="Nishida K"/>
            <person name="Terakita A"/>
            <person name="Kuratani S"/>
            <person name="Sato K"/>
            <person name="Hyodo S Kuraku.S."/>
        </authorList>
    </citation>
    <scope>NUCLEOTIDE SEQUENCE [LARGE SCALE GENOMIC DNA]</scope>
</reference>
<evidence type="ECO:0000313" key="12">
    <source>
        <dbReference type="Proteomes" id="UP000287033"/>
    </source>
</evidence>
<feature type="non-terminal residue" evidence="11">
    <location>
        <position position="90"/>
    </location>
</feature>
<dbReference type="Proteomes" id="UP000287033">
    <property type="component" value="Unassembled WGS sequence"/>
</dbReference>
<evidence type="ECO:0000256" key="10">
    <source>
        <dbReference type="ARBA" id="ARBA00032873"/>
    </source>
</evidence>
<dbReference type="GO" id="GO:0046872">
    <property type="term" value="F:metal ion binding"/>
    <property type="evidence" value="ECO:0007669"/>
    <property type="project" value="UniProtKB-KW"/>
</dbReference>
<evidence type="ECO:0000256" key="7">
    <source>
        <dbReference type="ARBA" id="ARBA00032380"/>
    </source>
</evidence>
<dbReference type="Pfam" id="PF00348">
    <property type="entry name" value="polyprenyl_synt"/>
    <property type="match status" value="1"/>
</dbReference>
<dbReference type="InterPro" id="IPR000092">
    <property type="entry name" value="Polyprenyl_synt"/>
</dbReference>
<evidence type="ECO:0000256" key="9">
    <source>
        <dbReference type="ARBA" id="ARBA00032448"/>
    </source>
</evidence>
<sequence>MSGDRLQSDGELFEQIFPQIVQALTHSGVEHPQTADAIHRLREVIEYNVPGGKRNRGLSVLASFRELAGPMLQTQENIHKVLIVGWCVEL</sequence>
<dbReference type="PANTHER" id="PTHR11525">
    <property type="entry name" value="FARNESYL-PYROPHOSPHATE SYNTHETASE"/>
    <property type="match status" value="1"/>
</dbReference>
<dbReference type="GO" id="GO:0004161">
    <property type="term" value="F:dimethylallyltranstransferase activity"/>
    <property type="evidence" value="ECO:0007669"/>
    <property type="project" value="TreeGrafter"/>
</dbReference>
<evidence type="ECO:0000256" key="4">
    <source>
        <dbReference type="ARBA" id="ARBA00022679"/>
    </source>
</evidence>
<evidence type="ECO:0000256" key="2">
    <source>
        <dbReference type="ARBA" id="ARBA00004932"/>
    </source>
</evidence>
<dbReference type="OrthoDB" id="10257492at2759"/>
<dbReference type="AlphaFoldDB" id="A0A401TLF0"/>
<keyword evidence="6" id="KW-0460">Magnesium</keyword>
<dbReference type="EMBL" id="BEZZ01101728">
    <property type="protein sequence ID" value="GCC43454.1"/>
    <property type="molecule type" value="Genomic_DNA"/>
</dbReference>
<evidence type="ECO:0000256" key="1">
    <source>
        <dbReference type="ARBA" id="ARBA00001946"/>
    </source>
</evidence>
<dbReference type="STRING" id="137246.A0A401TLF0"/>